<gene>
    <name evidence="2" type="ORF">A2786_01210</name>
</gene>
<dbReference type="Proteomes" id="UP000179233">
    <property type="component" value="Unassembled WGS sequence"/>
</dbReference>
<dbReference type="InterPro" id="IPR024079">
    <property type="entry name" value="MetalloPept_cat_dom_sf"/>
</dbReference>
<comment type="caution">
    <text evidence="2">The sequence shown here is derived from an EMBL/GenBank/DDBJ whole genome shotgun (WGS) entry which is preliminary data.</text>
</comment>
<dbReference type="SUPFAM" id="SSF63446">
    <property type="entry name" value="Type I dockerin domain"/>
    <property type="match status" value="1"/>
</dbReference>
<sequence>MNLPNLSKAAYLLFAQRLWKSTALLLLPIIGIFLMSRVDPVFSQFPGEPASVEVSQSGQMSLLWGDGPPGTGRSALIFSLSDEAGKPTQIVINDALQQQSGGILALDRRRLSVKGQLKRLSLQGKITEVLEASQIQPVNNPGGSPVLGEVAAAITGSQPWINILCKYQDIATEPKSPSYFQGLFSSTKPGLNHYWKESSYDLVNIDGTTAVGWYILPNTRAYYTSLGTSQMLTTIFNDCVAAADPDVFFPNYLGVNIMLNGELDGSAWGGSRWTTLDGASRFWYSTWEPPWGYGNQTVLAHEMGHGFGLPHSSGDYGYTYDNRWDVMSDTWSNCSRSTDPTYGCLGQHTISFHKDRLQWIPAAQKLTVSSGTQTATLEQLTLPQTTNVKMIILPVAGSSTVFFTVEVRRWAGYDIKLPGEAVIIHKVDTTRMNPAHVVDPDGNGNTGDAGAMWTVGETFSDPIGISVTVNTQTPSGYTVTVTNNTGTTPTPTPTPTAVPTPAPIPGDANGDGKVDTSDYTIWFAHYNLTTANGPADGDFNRDSMVDGMDYVIWLTHYGT</sequence>
<evidence type="ECO:0000256" key="1">
    <source>
        <dbReference type="SAM" id="MobiDB-lite"/>
    </source>
</evidence>
<accession>A0A1G1VRU3</accession>
<reference evidence="2 3" key="1">
    <citation type="journal article" date="2016" name="Nat. Commun.">
        <title>Thousands of microbial genomes shed light on interconnected biogeochemical processes in an aquifer system.</title>
        <authorList>
            <person name="Anantharaman K."/>
            <person name="Brown C.T."/>
            <person name="Hug L.A."/>
            <person name="Sharon I."/>
            <person name="Castelle C.J."/>
            <person name="Probst A.J."/>
            <person name="Thomas B.C."/>
            <person name="Singh A."/>
            <person name="Wilkins M.J."/>
            <person name="Karaoz U."/>
            <person name="Brodie E.L."/>
            <person name="Williams K.H."/>
            <person name="Hubbard S.S."/>
            <person name="Banfield J.F."/>
        </authorList>
    </citation>
    <scope>NUCLEOTIDE SEQUENCE [LARGE SCALE GENOMIC DNA]</scope>
</reference>
<protein>
    <recommendedName>
        <fullName evidence="4">Dockerin domain-containing protein</fullName>
    </recommendedName>
</protein>
<proteinExistence type="predicted"/>
<dbReference type="SUPFAM" id="SSF55486">
    <property type="entry name" value="Metalloproteases ('zincins'), catalytic domain"/>
    <property type="match status" value="1"/>
</dbReference>
<dbReference type="PANTHER" id="PTHR41775">
    <property type="entry name" value="SECRETED PROTEIN-RELATED"/>
    <property type="match status" value="1"/>
</dbReference>
<name>A0A1G1VRU3_9BACT</name>
<dbReference type="Gene3D" id="3.40.390.10">
    <property type="entry name" value="Collagenase (Catalytic Domain)"/>
    <property type="match status" value="1"/>
</dbReference>
<dbReference type="GO" id="GO:0008237">
    <property type="term" value="F:metallopeptidase activity"/>
    <property type="evidence" value="ECO:0007669"/>
    <property type="project" value="InterPro"/>
</dbReference>
<evidence type="ECO:0000313" key="3">
    <source>
        <dbReference type="Proteomes" id="UP000179233"/>
    </source>
</evidence>
<feature type="region of interest" description="Disordered" evidence="1">
    <location>
        <begin position="483"/>
        <end position="505"/>
    </location>
</feature>
<dbReference type="InterPro" id="IPR036439">
    <property type="entry name" value="Dockerin_dom_sf"/>
</dbReference>
<dbReference type="GO" id="GO:0000272">
    <property type="term" value="P:polysaccharide catabolic process"/>
    <property type="evidence" value="ECO:0007669"/>
    <property type="project" value="InterPro"/>
</dbReference>
<dbReference type="AlphaFoldDB" id="A0A1G1VRU3"/>
<feature type="compositionally biased region" description="Pro residues" evidence="1">
    <location>
        <begin position="490"/>
        <end position="504"/>
    </location>
</feature>
<dbReference type="PANTHER" id="PTHR41775:SF1">
    <property type="entry name" value="PEPTIDASE M6-LIKE DOMAIN-CONTAINING PROTEIN"/>
    <property type="match status" value="1"/>
</dbReference>
<dbReference type="Gene3D" id="1.10.1330.10">
    <property type="entry name" value="Dockerin domain"/>
    <property type="match status" value="1"/>
</dbReference>
<dbReference type="EMBL" id="MHCJ01000003">
    <property type="protein sequence ID" value="OGY18121.1"/>
    <property type="molecule type" value="Genomic_DNA"/>
</dbReference>
<evidence type="ECO:0000313" key="2">
    <source>
        <dbReference type="EMBL" id="OGY18121.1"/>
    </source>
</evidence>
<evidence type="ECO:0008006" key="4">
    <source>
        <dbReference type="Google" id="ProtNLM"/>
    </source>
</evidence>
<dbReference type="PROSITE" id="PS00018">
    <property type="entry name" value="EF_HAND_1"/>
    <property type="match status" value="1"/>
</dbReference>
<organism evidence="2 3">
    <name type="scientific">Candidatus Chisholmbacteria bacterium RIFCSPHIGHO2_01_FULL_52_32</name>
    <dbReference type="NCBI Taxonomy" id="1797591"/>
    <lineage>
        <taxon>Bacteria</taxon>
        <taxon>Candidatus Chisholmiibacteriota</taxon>
    </lineage>
</organism>
<dbReference type="InterPro" id="IPR018247">
    <property type="entry name" value="EF_Hand_1_Ca_BS"/>
</dbReference>